<protein>
    <recommendedName>
        <fullName evidence="1">N-acetyltransferase domain-containing protein</fullName>
    </recommendedName>
</protein>
<reference evidence="2 3" key="1">
    <citation type="submission" date="2019-04" db="EMBL/GenBank/DDBJ databases">
        <title>Reference strain of H23.</title>
        <authorList>
            <person name="Luo X."/>
        </authorList>
    </citation>
    <scope>NUCLEOTIDE SEQUENCE [LARGE SCALE GENOMIC DNA]</scope>
    <source>
        <strain evidence="2 3">H23</strain>
    </source>
</reference>
<feature type="domain" description="N-acetyltransferase" evidence="1">
    <location>
        <begin position="25"/>
        <end position="176"/>
    </location>
</feature>
<dbReference type="AlphaFoldDB" id="A0A4U5JKT5"/>
<keyword evidence="3" id="KW-1185">Reference proteome</keyword>
<dbReference type="InterPro" id="IPR016181">
    <property type="entry name" value="Acyl_CoA_acyltransferase"/>
</dbReference>
<proteinExistence type="predicted"/>
<dbReference type="Gene3D" id="3.40.630.30">
    <property type="match status" value="1"/>
</dbReference>
<accession>A0A4U5JKT5</accession>
<dbReference type="RefSeq" id="WP_137266591.1">
    <property type="nucleotide sequence ID" value="NZ_SZUA01000002.1"/>
</dbReference>
<dbReference type="OrthoDB" id="9805924at2"/>
<dbReference type="InterPro" id="IPR000182">
    <property type="entry name" value="GNAT_dom"/>
</dbReference>
<dbReference type="Proteomes" id="UP000308707">
    <property type="component" value="Unassembled WGS sequence"/>
</dbReference>
<gene>
    <name evidence="2" type="ORF">FCE95_08435</name>
</gene>
<dbReference type="EMBL" id="SZUA01000002">
    <property type="protein sequence ID" value="TKR30162.1"/>
    <property type="molecule type" value="Genomic_DNA"/>
</dbReference>
<name>A0A4U5JKT5_9GAMM</name>
<evidence type="ECO:0000313" key="2">
    <source>
        <dbReference type="EMBL" id="TKR30162.1"/>
    </source>
</evidence>
<dbReference type="PROSITE" id="PS51186">
    <property type="entry name" value="GNAT"/>
    <property type="match status" value="1"/>
</dbReference>
<comment type="caution">
    <text evidence="2">The sequence shown here is derived from an EMBL/GenBank/DDBJ whole genome shotgun (WGS) entry which is preliminary data.</text>
</comment>
<dbReference type="GO" id="GO:0016747">
    <property type="term" value="F:acyltransferase activity, transferring groups other than amino-acyl groups"/>
    <property type="evidence" value="ECO:0007669"/>
    <property type="project" value="InterPro"/>
</dbReference>
<dbReference type="SUPFAM" id="SSF55729">
    <property type="entry name" value="Acyl-CoA N-acyltransferases (Nat)"/>
    <property type="match status" value="1"/>
</dbReference>
<organism evidence="2 3">
    <name type="scientific">Luteimonas gilva</name>
    <dbReference type="NCBI Taxonomy" id="2572684"/>
    <lineage>
        <taxon>Bacteria</taxon>
        <taxon>Pseudomonadati</taxon>
        <taxon>Pseudomonadota</taxon>
        <taxon>Gammaproteobacteria</taxon>
        <taxon>Lysobacterales</taxon>
        <taxon>Lysobacteraceae</taxon>
        <taxon>Luteimonas</taxon>
    </lineage>
</organism>
<evidence type="ECO:0000313" key="3">
    <source>
        <dbReference type="Proteomes" id="UP000308707"/>
    </source>
</evidence>
<sequence length="187" mass="20720">MSAAFLILESMMNAEVLTLSRLKPLSVRPVNRDDIPDLLRLCAEHAEVVAFERLPYGRARQDPMELIEALFEPPLRAWAWLLRAGDEAVGYAAATVGFSLLERGYYLQLEPWHVRPLWRAGQADRLLLEQARELAAKLGCLNLQWQAPAWSLAGRPSGANAQATRIETTRYVLPAGATLLSDASANA</sequence>
<evidence type="ECO:0000259" key="1">
    <source>
        <dbReference type="PROSITE" id="PS51186"/>
    </source>
</evidence>